<dbReference type="HOGENOM" id="CLU_1256036_0_0_1"/>
<dbReference type="EMBL" id="KN846971">
    <property type="protein sequence ID" value="KIW80840.1"/>
    <property type="molecule type" value="Genomic_DNA"/>
</dbReference>
<evidence type="ECO:0000313" key="1">
    <source>
        <dbReference type="EMBL" id="KIW80840.1"/>
    </source>
</evidence>
<accession>A0A0D2GQI5</accession>
<dbReference type="GeneID" id="25303353"/>
<organism evidence="1 2">
    <name type="scientific">Fonsecaea pedrosoi CBS 271.37</name>
    <dbReference type="NCBI Taxonomy" id="1442368"/>
    <lineage>
        <taxon>Eukaryota</taxon>
        <taxon>Fungi</taxon>
        <taxon>Dikarya</taxon>
        <taxon>Ascomycota</taxon>
        <taxon>Pezizomycotina</taxon>
        <taxon>Eurotiomycetes</taxon>
        <taxon>Chaetothyriomycetidae</taxon>
        <taxon>Chaetothyriales</taxon>
        <taxon>Herpotrichiellaceae</taxon>
        <taxon>Fonsecaea</taxon>
    </lineage>
</organism>
<sequence length="220" mass="25583">MDDPDIFLTLTSSNKWGLAADSFRLPHNPSPVSREATPAESTCDKKLVNEPEYFHRIILRFGQGTNTKGRITFTSDPEKCDILLDTRRPRFYITFDNEQRPVIQDDSNNGIKVSYDGEAKDKRRNHFKWILFPRFETIKVTIPLRKQRELAFDVHLPQHYDTHRNEYKDNVKTFMSHAPQDHDVAFLNLALRSENTSFAPSESLSPTNRPIYLKGMLLDE</sequence>
<protein>
    <recommendedName>
        <fullName evidence="3">FHA domain-containing protein</fullName>
    </recommendedName>
</protein>
<dbReference type="RefSeq" id="XP_013284648.1">
    <property type="nucleotide sequence ID" value="XM_013429194.1"/>
</dbReference>
<dbReference type="Proteomes" id="UP000053029">
    <property type="component" value="Unassembled WGS sequence"/>
</dbReference>
<reference evidence="1 2" key="1">
    <citation type="submission" date="2015-01" db="EMBL/GenBank/DDBJ databases">
        <title>The Genome Sequence of Fonsecaea pedrosoi CBS 271.37.</title>
        <authorList>
            <consortium name="The Broad Institute Genomics Platform"/>
            <person name="Cuomo C."/>
            <person name="de Hoog S."/>
            <person name="Gorbushina A."/>
            <person name="Stielow B."/>
            <person name="Teixiera M."/>
            <person name="Abouelleil A."/>
            <person name="Chapman S.B."/>
            <person name="Priest M."/>
            <person name="Young S.K."/>
            <person name="Wortman J."/>
            <person name="Nusbaum C."/>
            <person name="Birren B."/>
        </authorList>
    </citation>
    <scope>NUCLEOTIDE SEQUENCE [LARGE SCALE GENOMIC DNA]</scope>
    <source>
        <strain evidence="1 2">CBS 271.37</strain>
    </source>
</reference>
<evidence type="ECO:0008006" key="3">
    <source>
        <dbReference type="Google" id="ProtNLM"/>
    </source>
</evidence>
<evidence type="ECO:0000313" key="2">
    <source>
        <dbReference type="Proteomes" id="UP000053029"/>
    </source>
</evidence>
<gene>
    <name evidence="1" type="ORF">Z517_03863</name>
</gene>
<dbReference type="AlphaFoldDB" id="A0A0D2GQI5"/>
<name>A0A0D2GQI5_9EURO</name>
<keyword evidence="2" id="KW-1185">Reference proteome</keyword>
<proteinExistence type="predicted"/>
<dbReference type="VEuPathDB" id="FungiDB:Z517_03863"/>